<dbReference type="PROSITE" id="PS00907">
    <property type="entry name" value="UROD_2"/>
    <property type="match status" value="1"/>
</dbReference>
<dbReference type="PANTHER" id="PTHR21091">
    <property type="entry name" value="METHYLTETRAHYDROFOLATE:HOMOCYSTEINE METHYLTRANSFERASE RELATED"/>
    <property type="match status" value="1"/>
</dbReference>
<dbReference type="PROSITE" id="PS00906">
    <property type="entry name" value="UROD_1"/>
    <property type="match status" value="1"/>
</dbReference>
<keyword evidence="6" id="KW-0963">Cytoplasm</keyword>
<dbReference type="HAMAP" id="MF_00218">
    <property type="entry name" value="URO_D"/>
    <property type="match status" value="1"/>
</dbReference>
<evidence type="ECO:0000256" key="11">
    <source>
        <dbReference type="ARBA" id="ARBA00048411"/>
    </source>
</evidence>
<dbReference type="InterPro" id="IPR006361">
    <property type="entry name" value="Uroporphyrinogen_deCO2ase_HemE"/>
</dbReference>
<dbReference type="EMBL" id="CAJNOC010000305">
    <property type="protein sequence ID" value="CAF0742247.1"/>
    <property type="molecule type" value="Genomic_DNA"/>
</dbReference>
<keyword evidence="9 12" id="KW-0456">Lyase</keyword>
<dbReference type="Proteomes" id="UP000663879">
    <property type="component" value="Unassembled WGS sequence"/>
</dbReference>
<dbReference type="SUPFAM" id="SSF51726">
    <property type="entry name" value="UROD/MetE-like"/>
    <property type="match status" value="1"/>
</dbReference>
<dbReference type="OrthoDB" id="339900at2759"/>
<evidence type="ECO:0000256" key="12">
    <source>
        <dbReference type="RuleBase" id="RU000554"/>
    </source>
</evidence>
<evidence type="ECO:0000256" key="1">
    <source>
        <dbReference type="ARBA" id="ARBA00004496"/>
    </source>
</evidence>
<organism evidence="16 17">
    <name type="scientific">Brachionus calyciflorus</name>
    <dbReference type="NCBI Taxonomy" id="104777"/>
    <lineage>
        <taxon>Eukaryota</taxon>
        <taxon>Metazoa</taxon>
        <taxon>Spiralia</taxon>
        <taxon>Gnathifera</taxon>
        <taxon>Rotifera</taxon>
        <taxon>Eurotatoria</taxon>
        <taxon>Monogononta</taxon>
        <taxon>Pseudotrocha</taxon>
        <taxon>Ploima</taxon>
        <taxon>Brachionidae</taxon>
        <taxon>Brachionus</taxon>
    </lineage>
</organism>
<comment type="pathway">
    <text evidence="2 12">Porphyrin-containing compound metabolism; protoporphyrin-IX biosynthesis; coproporphyrinogen-III from 5-aminolevulinate: step 4/4.</text>
</comment>
<dbReference type="InterPro" id="IPR038071">
    <property type="entry name" value="UROD/MetE-like_sf"/>
</dbReference>
<dbReference type="Pfam" id="PF01208">
    <property type="entry name" value="URO-D"/>
    <property type="match status" value="1"/>
</dbReference>
<gene>
    <name evidence="16" type="ORF">OXX778_LOCUS3453</name>
</gene>
<keyword evidence="17" id="KW-1185">Reference proteome</keyword>
<evidence type="ECO:0000256" key="5">
    <source>
        <dbReference type="ARBA" id="ARBA00014308"/>
    </source>
</evidence>
<dbReference type="Gene3D" id="3.20.20.210">
    <property type="match status" value="1"/>
</dbReference>
<comment type="caution">
    <text evidence="16">The sequence shown here is derived from an EMBL/GenBank/DDBJ whole genome shotgun (WGS) entry which is preliminary data.</text>
</comment>
<comment type="subcellular location">
    <subcellularLocation>
        <location evidence="1">Cytoplasm</location>
    </subcellularLocation>
</comment>
<dbReference type="FunFam" id="3.20.20.210:FF:000004">
    <property type="entry name" value="Uroporphyrinogen decarboxylase"/>
    <property type="match status" value="1"/>
</dbReference>
<dbReference type="GO" id="GO:0005829">
    <property type="term" value="C:cytosol"/>
    <property type="evidence" value="ECO:0007669"/>
    <property type="project" value="TreeGrafter"/>
</dbReference>
<dbReference type="UniPathway" id="UPA00251">
    <property type="reaction ID" value="UER00321"/>
</dbReference>
<feature type="domain" description="Uroporphyrinogen decarboxylase (URO-D)" evidence="14">
    <location>
        <begin position="31"/>
        <end position="40"/>
    </location>
</feature>
<evidence type="ECO:0000256" key="3">
    <source>
        <dbReference type="ARBA" id="ARBA00009935"/>
    </source>
</evidence>
<protein>
    <recommendedName>
        <fullName evidence="5 12">Uroporphyrinogen decarboxylase</fullName>
        <ecNumber evidence="4 12">4.1.1.37</ecNumber>
    </recommendedName>
</protein>
<name>A0A813NW10_9BILA</name>
<dbReference type="AlphaFoldDB" id="A0A813NW10"/>
<evidence type="ECO:0000256" key="4">
    <source>
        <dbReference type="ARBA" id="ARBA00012288"/>
    </source>
</evidence>
<evidence type="ECO:0000256" key="7">
    <source>
        <dbReference type="ARBA" id="ARBA00022793"/>
    </source>
</evidence>
<dbReference type="PANTHER" id="PTHR21091:SF169">
    <property type="entry name" value="UROPORPHYRINOGEN DECARBOXYLASE"/>
    <property type="match status" value="1"/>
</dbReference>
<dbReference type="CDD" id="cd00717">
    <property type="entry name" value="URO-D"/>
    <property type="match status" value="1"/>
</dbReference>
<dbReference type="InterPro" id="IPR000257">
    <property type="entry name" value="Uroporphyrinogen_deCOase"/>
</dbReference>
<evidence type="ECO:0000259" key="15">
    <source>
        <dbReference type="PROSITE" id="PS00907"/>
    </source>
</evidence>
<dbReference type="GO" id="GO:0006782">
    <property type="term" value="P:protoporphyrinogen IX biosynthetic process"/>
    <property type="evidence" value="ECO:0007669"/>
    <property type="project" value="UniProtKB-UniPathway"/>
</dbReference>
<evidence type="ECO:0000313" key="17">
    <source>
        <dbReference type="Proteomes" id="UP000663879"/>
    </source>
</evidence>
<evidence type="ECO:0000256" key="13">
    <source>
        <dbReference type="RuleBase" id="RU004169"/>
    </source>
</evidence>
<evidence type="ECO:0000256" key="8">
    <source>
        <dbReference type="ARBA" id="ARBA00023133"/>
    </source>
</evidence>
<keyword evidence="8" id="KW-0350">Heme biosynthesis</keyword>
<evidence type="ECO:0000256" key="6">
    <source>
        <dbReference type="ARBA" id="ARBA00022490"/>
    </source>
</evidence>
<dbReference type="NCBIfam" id="TIGR01464">
    <property type="entry name" value="hemE"/>
    <property type="match status" value="1"/>
</dbReference>
<evidence type="ECO:0000256" key="9">
    <source>
        <dbReference type="ARBA" id="ARBA00023239"/>
    </source>
</evidence>
<dbReference type="GO" id="GO:0004853">
    <property type="term" value="F:uroporphyrinogen decarboxylase activity"/>
    <property type="evidence" value="ECO:0007669"/>
    <property type="project" value="UniProtKB-EC"/>
</dbReference>
<comment type="catalytic activity">
    <reaction evidence="11">
        <text>uroporphyrinogen III + 4 H(+) = coproporphyrinogen III + 4 CO2</text>
        <dbReference type="Rhea" id="RHEA:19865"/>
        <dbReference type="ChEBI" id="CHEBI:15378"/>
        <dbReference type="ChEBI" id="CHEBI:16526"/>
        <dbReference type="ChEBI" id="CHEBI:57308"/>
        <dbReference type="ChEBI" id="CHEBI:57309"/>
        <dbReference type="EC" id="4.1.1.37"/>
    </reaction>
    <physiologicalReaction direction="left-to-right" evidence="11">
        <dbReference type="Rhea" id="RHEA:19866"/>
    </physiologicalReaction>
</comment>
<keyword evidence="7 12" id="KW-0210">Decarboxylase</keyword>
<keyword evidence="10 12" id="KW-0627">Porphyrin biosynthesis</keyword>
<accession>A0A813NW10</accession>
<sequence>MSAQLSTTDFPPLKNDLIIRAAKGESVDRVPIWIMRQAGRYLPEFREMRSKQSFFELVQNPQLACEVTMMPINRFDLDAAIIFSDILVIPQALGMVVEMLPSKGPSFPSPLIVPADLAKLNKDCDVKKELGYVFEAITLTRHTLQGRVPLIGFSGAPWTLMSYMIEGGGSNTQSKAKAWLYKYPEESHELLKILTNVIIDYLVEQVCAGAQLLQVFESHAGCLDHTLFVKFALPYIRVISKRVRDKLKERKVACVPMIIFAKDGHFVLEELSQSHYEVIGLDWTIKPQQARRICGDTLTFQGNLDPCALYASKDDLTKMAKDMLSKFGYKNYIANLGHGIYPDIDPENVKHLVDQVHKISQEMIQKDQTTTN</sequence>
<evidence type="ECO:0000259" key="14">
    <source>
        <dbReference type="PROSITE" id="PS00906"/>
    </source>
</evidence>
<evidence type="ECO:0000256" key="2">
    <source>
        <dbReference type="ARBA" id="ARBA00004804"/>
    </source>
</evidence>
<evidence type="ECO:0000256" key="10">
    <source>
        <dbReference type="ARBA" id="ARBA00023244"/>
    </source>
</evidence>
<reference evidence="16" key="1">
    <citation type="submission" date="2021-02" db="EMBL/GenBank/DDBJ databases">
        <authorList>
            <person name="Nowell W R."/>
        </authorList>
    </citation>
    <scope>NUCLEOTIDE SEQUENCE</scope>
    <source>
        <strain evidence="16">Ploen Becks lab</strain>
    </source>
</reference>
<evidence type="ECO:0000313" key="16">
    <source>
        <dbReference type="EMBL" id="CAF0742247.1"/>
    </source>
</evidence>
<dbReference type="EC" id="4.1.1.37" evidence="4 12"/>
<feature type="domain" description="Uroporphyrinogen decarboxylase (URO-D)" evidence="15">
    <location>
        <begin position="151"/>
        <end position="167"/>
    </location>
</feature>
<comment type="similarity">
    <text evidence="3 13">Belongs to the uroporphyrinogen decarboxylase family.</text>
</comment>
<proteinExistence type="inferred from homology"/>